<reference evidence="1" key="1">
    <citation type="journal article" date="2019" name="PLoS Negl. Trop. Dis.">
        <title>Revisiting the worldwide diversity of Leptospira species in the environment.</title>
        <authorList>
            <person name="Vincent A.T."/>
            <person name="Schiettekatte O."/>
            <person name="Bourhy P."/>
            <person name="Veyrier F.J."/>
            <person name="Picardeau M."/>
        </authorList>
    </citation>
    <scope>NUCLEOTIDE SEQUENCE [LARGE SCALE GENOMIC DNA]</scope>
    <source>
        <strain evidence="1">201702692</strain>
    </source>
</reference>
<accession>A0A4R9JC79</accession>
<protein>
    <recommendedName>
        <fullName evidence="3">C1q domain-containing protein</fullName>
    </recommendedName>
</protein>
<dbReference type="SUPFAM" id="SSF49842">
    <property type="entry name" value="TNF-like"/>
    <property type="match status" value="2"/>
</dbReference>
<organism evidence="1 2">
    <name type="scientific">Leptospira perdikensis</name>
    <dbReference type="NCBI Taxonomy" id="2484948"/>
    <lineage>
        <taxon>Bacteria</taxon>
        <taxon>Pseudomonadati</taxon>
        <taxon>Spirochaetota</taxon>
        <taxon>Spirochaetia</taxon>
        <taxon>Leptospirales</taxon>
        <taxon>Leptospiraceae</taxon>
        <taxon>Leptospira</taxon>
    </lineage>
</organism>
<evidence type="ECO:0000313" key="1">
    <source>
        <dbReference type="EMBL" id="TGL35602.1"/>
    </source>
</evidence>
<name>A0A4R9JC79_9LEPT</name>
<dbReference type="RefSeq" id="WP_135581165.1">
    <property type="nucleotide sequence ID" value="NZ_RQGA01000018.1"/>
</dbReference>
<evidence type="ECO:0008006" key="3">
    <source>
        <dbReference type="Google" id="ProtNLM"/>
    </source>
</evidence>
<dbReference type="InterPro" id="IPR008983">
    <property type="entry name" value="Tumour_necrosis_fac-like_dom"/>
</dbReference>
<proteinExistence type="predicted"/>
<gene>
    <name evidence="1" type="ORF">EHQ49_17655</name>
</gene>
<dbReference type="Proteomes" id="UP000298125">
    <property type="component" value="Unassembled WGS sequence"/>
</dbReference>
<dbReference type="AlphaFoldDB" id="A0A4R9JC79"/>
<dbReference type="OrthoDB" id="328189at2"/>
<sequence>MINRILEIYRGDTYRGDRGLIFEDIPNLHLPSTTVQFSVKKNPEDEERVISFPINGSDPGNDWSEPIRKIVVNLETGHTQLLEGGIYFYDIEINYSGEIITVASGEFIVIPDIAKTVHVVSPTTEASIYSNLASNLESLGASLVGVVSLFWDTITGSPNGTVESILRYLWNNKINSLSTPSGNRFLKSTTDGNIIQETNVSISNEGDVSGIRDLTLGRDLFVPGKIVSQGNLIEGDVIQVKDKNIELGKVNSPDEDSADGGGISLLGTTNKTFQWLKAKSAWVSSESIELPAGKNFLLNGIEYVLSKILSFPGSTIPGRVLSSNGSGLIFIDPPSAPVTSVNGETGAIDLSDDYYDKGEINTALSSLSSEISNKQNISEKGMPNGYAPLNMDSKLPNSFLDIGFLNLKDTPASFSGQKSKVVKVKSDESGLEFGSANETNNYIDFPNAIGDPVSQLGWVKYNDGSTPPTNGGVGGGGLGLLSFNNVNYNAEPDFYYMTSEVGYGVSKEFTISNVHKNSILEISFDFITTNNCETNIYIYDIGKSQLIHPSNNRFIEEHPFVNIPRQGKFSCQFQTSTSLTYRLLIHTKTLGDASSYFKNFRIWTPNINQGSIITEWQSYSPTFSNFGNSPSSSLYWRRNGQNLEIKGRITAGTSIPSLVGSFSAPNGLVFDSTICATTQQVGFAIRNIGTANQSNILALGGESVFKFSAESATNGLTPQNLSLVFNDSQVISINLSVPIQGWGGTVQLSSQVGDGRTVSGLVTGHTGTSFTANTTTLKFNTKVKDSHNIYNTSTGVITIPESGDYCFNISNLGTGVGAGGYIYVFKNGSVLNGVSMGYLTPGATENLGTLVSDLKTGDTIDFRSPNTPTTGSDTNVTFSFFKLSGGSQAFAREEFVGASYYSSANQTSLTTQINFGAKVYDTHNAVTTGASWRFTAPQSGKYLLTGFLSSNGNYRVGLYKNNSIHIYGIVVIPPTSNYDSFSHTIELLAGDYIDLRPDISSTWHGNASLSGGYACQIQITKVS</sequence>
<comment type="caution">
    <text evidence="1">The sequence shown here is derived from an EMBL/GenBank/DDBJ whole genome shotgun (WGS) entry which is preliminary data.</text>
</comment>
<dbReference type="EMBL" id="RQGA01000018">
    <property type="protein sequence ID" value="TGL35602.1"/>
    <property type="molecule type" value="Genomic_DNA"/>
</dbReference>
<dbReference type="Gene3D" id="2.60.120.40">
    <property type="match status" value="2"/>
</dbReference>
<keyword evidence="2" id="KW-1185">Reference proteome</keyword>
<evidence type="ECO:0000313" key="2">
    <source>
        <dbReference type="Proteomes" id="UP000298125"/>
    </source>
</evidence>